<dbReference type="GO" id="GO:0008483">
    <property type="term" value="F:transaminase activity"/>
    <property type="evidence" value="ECO:0007669"/>
    <property type="project" value="TreeGrafter"/>
</dbReference>
<dbReference type="Pfam" id="PF01041">
    <property type="entry name" value="DegT_DnrJ_EryC1"/>
    <property type="match status" value="1"/>
</dbReference>
<proteinExistence type="predicted"/>
<dbReference type="EMBL" id="UINC01213215">
    <property type="protein sequence ID" value="SVE37889.1"/>
    <property type="molecule type" value="Genomic_DNA"/>
</dbReference>
<dbReference type="InterPro" id="IPR015424">
    <property type="entry name" value="PyrdxlP-dep_Trfase"/>
</dbReference>
<accession>A0A383D0S7</accession>
<protein>
    <recommendedName>
        <fullName evidence="2">Aminotransferase class I/classII domain-containing protein</fullName>
    </recommendedName>
</protein>
<evidence type="ECO:0000313" key="1">
    <source>
        <dbReference type="EMBL" id="SVE37889.1"/>
    </source>
</evidence>
<reference evidence="1" key="1">
    <citation type="submission" date="2018-05" db="EMBL/GenBank/DDBJ databases">
        <authorList>
            <person name="Lanie J.A."/>
            <person name="Ng W.-L."/>
            <person name="Kazmierczak K.M."/>
            <person name="Andrzejewski T.M."/>
            <person name="Davidsen T.M."/>
            <person name="Wayne K.J."/>
            <person name="Tettelin H."/>
            <person name="Glass J.I."/>
            <person name="Rusch D."/>
            <person name="Podicherti R."/>
            <person name="Tsui H.-C.T."/>
            <person name="Winkler M.E."/>
        </authorList>
    </citation>
    <scope>NUCLEOTIDE SEQUENCE</scope>
</reference>
<evidence type="ECO:0008006" key="2">
    <source>
        <dbReference type="Google" id="ProtNLM"/>
    </source>
</evidence>
<dbReference type="AlphaFoldDB" id="A0A383D0S7"/>
<dbReference type="InterPro" id="IPR015421">
    <property type="entry name" value="PyrdxlP-dep_Trfase_major"/>
</dbReference>
<dbReference type="PANTHER" id="PTHR30244:SF34">
    <property type="entry name" value="DTDP-4-AMINO-4,6-DIDEOXYGALACTOSE TRANSAMINASE"/>
    <property type="match status" value="1"/>
</dbReference>
<dbReference type="PANTHER" id="PTHR30244">
    <property type="entry name" value="TRANSAMINASE"/>
    <property type="match status" value="1"/>
</dbReference>
<dbReference type="SUPFAM" id="SSF53383">
    <property type="entry name" value="PLP-dependent transferases"/>
    <property type="match status" value="1"/>
</dbReference>
<feature type="non-terminal residue" evidence="1">
    <location>
        <position position="207"/>
    </location>
</feature>
<sequence>MAEYKIPFSVRSHHYNEEEIQLVVECMRKSNSLTQGESLLELEDKFARYVGVEHAFGISNATSGLELAAQLCQLVPGDEVVVPGHTFTSSAYPFAKQSANLVWADIDSETRVVSAEQLEKCVTKNTKVIVVPHLYGYAADMPEIMELATSMNVLVVEDVAQAIGVEVDSQMAGSYGDIAVFSFHAHKNITTLGEGGMIVVKSESYAN</sequence>
<gene>
    <name evidence="1" type="ORF">METZ01_LOCUS490743</name>
</gene>
<name>A0A383D0S7_9ZZZZ</name>
<dbReference type="GO" id="GO:0000271">
    <property type="term" value="P:polysaccharide biosynthetic process"/>
    <property type="evidence" value="ECO:0007669"/>
    <property type="project" value="TreeGrafter"/>
</dbReference>
<dbReference type="GO" id="GO:0030170">
    <property type="term" value="F:pyridoxal phosphate binding"/>
    <property type="evidence" value="ECO:0007669"/>
    <property type="project" value="TreeGrafter"/>
</dbReference>
<dbReference type="InterPro" id="IPR000653">
    <property type="entry name" value="DegT/StrS_aminotransferase"/>
</dbReference>
<organism evidence="1">
    <name type="scientific">marine metagenome</name>
    <dbReference type="NCBI Taxonomy" id="408172"/>
    <lineage>
        <taxon>unclassified sequences</taxon>
        <taxon>metagenomes</taxon>
        <taxon>ecological metagenomes</taxon>
    </lineage>
</organism>
<dbReference type="Gene3D" id="3.40.640.10">
    <property type="entry name" value="Type I PLP-dependent aspartate aminotransferase-like (Major domain)"/>
    <property type="match status" value="1"/>
</dbReference>